<dbReference type="Proteomes" id="UP000015101">
    <property type="component" value="Unassembled WGS sequence"/>
</dbReference>
<proteinExistence type="predicted"/>
<gene>
    <name evidence="3" type="primary">20215685</name>
    <name evidence="2" type="ORF">HELRODRAFT_79419</name>
</gene>
<dbReference type="SUPFAM" id="SSF56496">
    <property type="entry name" value="Fibrinogen C-terminal domain-like"/>
    <property type="match status" value="1"/>
</dbReference>
<reference evidence="4" key="1">
    <citation type="submission" date="2012-12" db="EMBL/GenBank/DDBJ databases">
        <authorList>
            <person name="Hellsten U."/>
            <person name="Grimwood J."/>
            <person name="Chapman J.A."/>
            <person name="Shapiro H."/>
            <person name="Aerts A."/>
            <person name="Otillar R.P."/>
            <person name="Terry A.Y."/>
            <person name="Boore J.L."/>
            <person name="Simakov O."/>
            <person name="Marletaz F."/>
            <person name="Cho S.-J."/>
            <person name="Edsinger-Gonzales E."/>
            <person name="Havlak P."/>
            <person name="Kuo D.-H."/>
            <person name="Larsson T."/>
            <person name="Lv J."/>
            <person name="Arendt D."/>
            <person name="Savage R."/>
            <person name="Osoegawa K."/>
            <person name="de Jong P."/>
            <person name="Lindberg D.R."/>
            <person name="Seaver E.C."/>
            <person name="Weisblat D.A."/>
            <person name="Putnam N.H."/>
            <person name="Grigoriev I.V."/>
            <person name="Rokhsar D.S."/>
        </authorList>
    </citation>
    <scope>NUCLEOTIDE SEQUENCE</scope>
</reference>
<accession>T1G3N7</accession>
<dbReference type="EnsemblMetazoa" id="HelroT79419">
    <property type="protein sequence ID" value="HelroP79419"/>
    <property type="gene ID" value="HelroG79419"/>
</dbReference>
<sequence>IVIQQRIDGSQNFNQNWNVYKSGFGTYDKNFWLGLEKTHQSTTSADYRLRFEVLIKGV</sequence>
<dbReference type="CTD" id="20215685"/>
<evidence type="ECO:0000313" key="3">
    <source>
        <dbReference type="EnsemblMetazoa" id="HelroP79419"/>
    </source>
</evidence>
<dbReference type="OrthoDB" id="6275059at2759"/>
<dbReference type="InterPro" id="IPR002181">
    <property type="entry name" value="Fibrinogen_a/b/g_C_dom"/>
</dbReference>
<dbReference type="InterPro" id="IPR050373">
    <property type="entry name" value="Fibrinogen_C-term_domain"/>
</dbReference>
<dbReference type="HOGENOM" id="CLU_193404_0_0_1"/>
<dbReference type="KEGG" id="hro:HELRODRAFT_79419"/>
<dbReference type="EMBL" id="KB096502">
    <property type="protein sequence ID" value="ESO04266.1"/>
    <property type="molecule type" value="Genomic_DNA"/>
</dbReference>
<reference evidence="2 4" key="2">
    <citation type="journal article" date="2013" name="Nature">
        <title>Insights into bilaterian evolution from three spiralian genomes.</title>
        <authorList>
            <person name="Simakov O."/>
            <person name="Marletaz F."/>
            <person name="Cho S.J."/>
            <person name="Edsinger-Gonzales E."/>
            <person name="Havlak P."/>
            <person name="Hellsten U."/>
            <person name="Kuo D.H."/>
            <person name="Larsson T."/>
            <person name="Lv J."/>
            <person name="Arendt D."/>
            <person name="Savage R."/>
            <person name="Osoegawa K."/>
            <person name="de Jong P."/>
            <person name="Grimwood J."/>
            <person name="Chapman J.A."/>
            <person name="Shapiro H."/>
            <person name="Aerts A."/>
            <person name="Otillar R.P."/>
            <person name="Terry A.Y."/>
            <person name="Boore J.L."/>
            <person name="Grigoriev I.V."/>
            <person name="Lindberg D.R."/>
            <person name="Seaver E.C."/>
            <person name="Weisblat D.A."/>
            <person name="Putnam N.H."/>
            <person name="Rokhsar D.S."/>
        </authorList>
    </citation>
    <scope>NUCLEOTIDE SEQUENCE</scope>
</reference>
<reference evidence="3" key="3">
    <citation type="submission" date="2015-06" db="UniProtKB">
        <authorList>
            <consortium name="EnsemblMetazoa"/>
        </authorList>
    </citation>
    <scope>IDENTIFICATION</scope>
</reference>
<dbReference type="AlphaFoldDB" id="T1G3N7"/>
<evidence type="ECO:0000259" key="1">
    <source>
        <dbReference type="PROSITE" id="PS51406"/>
    </source>
</evidence>
<evidence type="ECO:0000313" key="4">
    <source>
        <dbReference type="Proteomes" id="UP000015101"/>
    </source>
</evidence>
<dbReference type="EMBL" id="AMQM01004296">
    <property type="status" value="NOT_ANNOTATED_CDS"/>
    <property type="molecule type" value="Genomic_DNA"/>
</dbReference>
<dbReference type="Gene3D" id="3.90.215.10">
    <property type="entry name" value="Gamma Fibrinogen, chain A, domain 1"/>
    <property type="match status" value="1"/>
</dbReference>
<dbReference type="RefSeq" id="XP_009017535.1">
    <property type="nucleotide sequence ID" value="XM_009019287.1"/>
</dbReference>
<evidence type="ECO:0000313" key="2">
    <source>
        <dbReference type="EMBL" id="ESO04266.1"/>
    </source>
</evidence>
<feature type="domain" description="Fibrinogen C-terminal" evidence="1">
    <location>
        <begin position="1"/>
        <end position="58"/>
    </location>
</feature>
<dbReference type="GeneID" id="20215685"/>
<dbReference type="PROSITE" id="PS51406">
    <property type="entry name" value="FIBRINOGEN_C_2"/>
    <property type="match status" value="1"/>
</dbReference>
<protein>
    <recommendedName>
        <fullName evidence="1">Fibrinogen C-terminal domain-containing protein</fullName>
    </recommendedName>
</protein>
<dbReference type="PANTHER" id="PTHR19143:SF462">
    <property type="entry name" value="APPLE DOMAIN-CONTAINING PROTEIN"/>
    <property type="match status" value="1"/>
</dbReference>
<keyword evidence="4" id="KW-1185">Reference proteome</keyword>
<dbReference type="PANTHER" id="PTHR19143">
    <property type="entry name" value="FIBRINOGEN/TENASCIN/ANGIOPOEITIN"/>
    <property type="match status" value="1"/>
</dbReference>
<organism evidence="3 4">
    <name type="scientific">Helobdella robusta</name>
    <name type="common">Californian leech</name>
    <dbReference type="NCBI Taxonomy" id="6412"/>
    <lineage>
        <taxon>Eukaryota</taxon>
        <taxon>Metazoa</taxon>
        <taxon>Spiralia</taxon>
        <taxon>Lophotrochozoa</taxon>
        <taxon>Annelida</taxon>
        <taxon>Clitellata</taxon>
        <taxon>Hirudinea</taxon>
        <taxon>Rhynchobdellida</taxon>
        <taxon>Glossiphoniidae</taxon>
        <taxon>Helobdella</taxon>
    </lineage>
</organism>
<dbReference type="InterPro" id="IPR014716">
    <property type="entry name" value="Fibrinogen_a/b/g_C_1"/>
</dbReference>
<dbReference type="Pfam" id="PF00147">
    <property type="entry name" value="Fibrinogen_C"/>
    <property type="match status" value="1"/>
</dbReference>
<dbReference type="eggNOG" id="KOG2579">
    <property type="taxonomic scope" value="Eukaryota"/>
</dbReference>
<dbReference type="InParanoid" id="T1G3N7"/>
<dbReference type="InterPro" id="IPR036056">
    <property type="entry name" value="Fibrinogen-like_C"/>
</dbReference>
<name>T1G3N7_HELRO</name>